<proteinExistence type="predicted"/>
<name>A0A3L9ZLV6_9FLAO</name>
<dbReference type="EMBL" id="REFH01000011">
    <property type="protein sequence ID" value="RMA73157.1"/>
    <property type="molecule type" value="Genomic_DNA"/>
</dbReference>
<dbReference type="AlphaFoldDB" id="A0A3L9ZLV6"/>
<evidence type="ECO:0000259" key="1">
    <source>
        <dbReference type="PROSITE" id="PS50943"/>
    </source>
</evidence>
<dbReference type="OrthoDB" id="773007at2"/>
<dbReference type="Proteomes" id="UP000280368">
    <property type="component" value="Unassembled WGS sequence"/>
</dbReference>
<dbReference type="GO" id="GO:0003677">
    <property type="term" value="F:DNA binding"/>
    <property type="evidence" value="ECO:0007669"/>
    <property type="project" value="InterPro"/>
</dbReference>
<protein>
    <submittedName>
        <fullName evidence="2">Helix-turn-helix protein</fullName>
    </submittedName>
</protein>
<comment type="caution">
    <text evidence="2">The sequence shown here is derived from an EMBL/GenBank/DDBJ whole genome shotgun (WGS) entry which is preliminary data.</text>
</comment>
<feature type="domain" description="HTH cro/C1-type" evidence="1">
    <location>
        <begin position="19"/>
        <end position="70"/>
    </location>
</feature>
<dbReference type="PROSITE" id="PS50943">
    <property type="entry name" value="HTH_CROC1"/>
    <property type="match status" value="1"/>
</dbReference>
<dbReference type="InterPro" id="IPR001387">
    <property type="entry name" value="Cro/C1-type_HTH"/>
</dbReference>
<dbReference type="SUPFAM" id="SSF47413">
    <property type="entry name" value="lambda repressor-like DNA-binding domains"/>
    <property type="match status" value="1"/>
</dbReference>
<evidence type="ECO:0000313" key="2">
    <source>
        <dbReference type="EMBL" id="RMA73157.1"/>
    </source>
</evidence>
<keyword evidence="3" id="KW-1185">Reference proteome</keyword>
<dbReference type="SMART" id="SM00530">
    <property type="entry name" value="HTH_XRE"/>
    <property type="match status" value="1"/>
</dbReference>
<gene>
    <name evidence="2" type="ORF">BC961_2764</name>
</gene>
<dbReference type="CDD" id="cd00093">
    <property type="entry name" value="HTH_XRE"/>
    <property type="match status" value="1"/>
</dbReference>
<dbReference type="Gene3D" id="1.10.260.40">
    <property type="entry name" value="lambda repressor-like DNA-binding domains"/>
    <property type="match status" value="1"/>
</dbReference>
<dbReference type="InterPro" id="IPR010982">
    <property type="entry name" value="Lambda_DNA-bd_dom_sf"/>
</dbReference>
<evidence type="ECO:0000313" key="3">
    <source>
        <dbReference type="Proteomes" id="UP000280368"/>
    </source>
</evidence>
<sequence length="87" mass="10046">MLGSINIKDVKLKIGDWCKQKRLLFGLSQYELAQVLDMSRLTIRKLEEGKNVTLDTLLKVVNHFDMLDNVYKIIDTDISSNNINSLY</sequence>
<dbReference type="Pfam" id="PF01381">
    <property type="entry name" value="HTH_3"/>
    <property type="match status" value="1"/>
</dbReference>
<dbReference type="RefSeq" id="WP_121926320.1">
    <property type="nucleotide sequence ID" value="NZ_CBCSGA010000030.1"/>
</dbReference>
<reference evidence="2 3" key="1">
    <citation type="submission" date="2018-10" db="EMBL/GenBank/DDBJ databases">
        <title>Genomic Encyclopedia of Archaeal and Bacterial Type Strains, Phase II (KMG-II): from individual species to whole genera.</title>
        <authorList>
            <person name="Goeker M."/>
        </authorList>
    </citation>
    <scope>NUCLEOTIDE SEQUENCE [LARGE SCALE GENOMIC DNA]</scope>
    <source>
        <strain evidence="2 3">DSM 19727</strain>
    </source>
</reference>
<organism evidence="2 3">
    <name type="scientific">Flavobacterium weaverense</name>
    <dbReference type="NCBI Taxonomy" id="271156"/>
    <lineage>
        <taxon>Bacteria</taxon>
        <taxon>Pseudomonadati</taxon>
        <taxon>Bacteroidota</taxon>
        <taxon>Flavobacteriia</taxon>
        <taxon>Flavobacteriales</taxon>
        <taxon>Flavobacteriaceae</taxon>
        <taxon>Flavobacterium</taxon>
    </lineage>
</organism>
<accession>A0A3L9ZLV6</accession>